<accession>A0A0N5BM04</accession>
<dbReference type="Proteomes" id="UP000046392">
    <property type="component" value="Unplaced"/>
</dbReference>
<proteinExistence type="predicted"/>
<sequence>MGAFAKFVWFTVGLYAGAYYDQNYELPRLPDPTTVPSMIEDYLKRNKKE</sequence>
<protein>
    <submittedName>
        <fullName evidence="2">Secreted protein</fullName>
    </submittedName>
</protein>
<dbReference type="WBParaSite" id="SPAL_0000695050.1">
    <property type="protein sequence ID" value="SPAL_0000695050.1"/>
    <property type="gene ID" value="SPAL_0000695050"/>
</dbReference>
<keyword evidence="1" id="KW-1185">Reference proteome</keyword>
<evidence type="ECO:0000313" key="2">
    <source>
        <dbReference type="WBParaSite" id="SPAL_0000695050.1"/>
    </source>
</evidence>
<dbReference type="InterPro" id="IPR027854">
    <property type="entry name" value="STMP1"/>
</dbReference>
<dbReference type="Pfam" id="PF15054">
    <property type="entry name" value="DUF4535"/>
    <property type="match status" value="1"/>
</dbReference>
<dbReference type="AlphaFoldDB" id="A0A0N5BM04"/>
<evidence type="ECO:0000313" key="1">
    <source>
        <dbReference type="Proteomes" id="UP000046392"/>
    </source>
</evidence>
<organism evidence="1 2">
    <name type="scientific">Strongyloides papillosus</name>
    <name type="common">Intestinal threadworm</name>
    <dbReference type="NCBI Taxonomy" id="174720"/>
    <lineage>
        <taxon>Eukaryota</taxon>
        <taxon>Metazoa</taxon>
        <taxon>Ecdysozoa</taxon>
        <taxon>Nematoda</taxon>
        <taxon>Chromadorea</taxon>
        <taxon>Rhabditida</taxon>
        <taxon>Tylenchina</taxon>
        <taxon>Panagrolaimomorpha</taxon>
        <taxon>Strongyloidoidea</taxon>
        <taxon>Strongyloididae</taxon>
        <taxon>Strongyloides</taxon>
    </lineage>
</organism>
<reference evidence="2" key="1">
    <citation type="submission" date="2017-02" db="UniProtKB">
        <authorList>
            <consortium name="WormBaseParasite"/>
        </authorList>
    </citation>
    <scope>IDENTIFICATION</scope>
</reference>
<name>A0A0N5BM04_STREA</name>